<comment type="similarity">
    <text evidence="1">Belongs to the peptidase S45 family.</text>
</comment>
<dbReference type="PANTHER" id="PTHR34218">
    <property type="entry name" value="PEPTIDASE S45 PENICILLIN AMIDASE"/>
    <property type="match status" value="1"/>
</dbReference>
<feature type="binding site" evidence="6">
    <location>
        <position position="335"/>
    </location>
    <ligand>
        <name>Ca(2+)</name>
        <dbReference type="ChEBI" id="CHEBI:29108"/>
    </ligand>
</feature>
<evidence type="ECO:0000256" key="6">
    <source>
        <dbReference type="PIRSR" id="PIRSR001227-2"/>
    </source>
</evidence>
<gene>
    <name evidence="7" type="ORF">HMF8227_01875</name>
</gene>
<dbReference type="EMBL" id="CP029347">
    <property type="protein sequence ID" value="AWL12345.1"/>
    <property type="molecule type" value="Genomic_DNA"/>
</dbReference>
<evidence type="ECO:0000256" key="4">
    <source>
        <dbReference type="ARBA" id="ARBA00038735"/>
    </source>
</evidence>
<dbReference type="Proteomes" id="UP000245728">
    <property type="component" value="Chromosome"/>
</dbReference>
<accession>A0A2S2E3X6</accession>
<dbReference type="Gene3D" id="3.60.20.10">
    <property type="entry name" value="Glutamine Phosphoribosylpyrophosphate, subunit 1, domain 1"/>
    <property type="match status" value="1"/>
</dbReference>
<feature type="binding site" evidence="6">
    <location>
        <position position="192"/>
    </location>
    <ligand>
        <name>Ca(2+)</name>
        <dbReference type="ChEBI" id="CHEBI:29108"/>
    </ligand>
</feature>
<sequence>MLIQSRRRIKALLWGLLGLILLTAVAVYSLLRASLPQLDGQVAMDGLSQPVSLQRDGRGMASLTAANRLDLARALGFVHGQERFFQMDLMRRNSAGELSALFGEAALERDREIRLHRFRSRAERRLTDLPEAHHALVKAYSEGVNQGLNALDTKPFEYWLLQASPKPWQATDTLLVLYSMYLDLQYHDGRRERSLTALNEILPPELYAFLQPPGSRWDAPIDGSKRSANPIPQTGWPNLAEAPRQAVNDKSSGDAITGSNNWAVSGALTPYKSGMLADDMHLGLRVPNIWYRAQFNWQQNGQAHQLTGVTLPGTPLMVVGSNGKVAWGFTNSYGDWNDLIRLKLDDSGERYLTQDGYERFSEYDESIAIKGQDSDSLTVRETRWGPVIGEDSEGNLLAYRWVAHDAQGANLNLLNMETATDLYQAMETANRSGIPAQNIMLADSQGNIGWSIAGAMPIRNIEDGQFISDWSQPGSGWQGYRSAESYPRVINPEQQRLWTANARVVGGKAYDKIGDGGYALGARAQQIQQRLFEQDSFTEQDLFAIQMDSEALFLSPWRELLLQQGWLVDYPTAHRAIENWSGYASKNDLGYLLVRQFRIFTRNAVFSQLNSLAEQHDSAFHFRAVRNQMESALWAMVSEQPPHLLPKDYDSWPELLQQSWEQALADLDNQYGNWQTLDWGRFNAVAIKHPLSPFIPGLGWLTDMPDDKLAGDSFMPNVSRDDFGASQRLVVAPGHEDSGILQMPSSQSSHPLSPYFASGHDDWVNGRPTPLLPEASEYHLTLTPAIDKDAAAQ</sequence>
<dbReference type="Gene3D" id="1.10.1400.10">
    <property type="match status" value="1"/>
</dbReference>
<evidence type="ECO:0000256" key="3">
    <source>
        <dbReference type="ARBA" id="ARBA00023145"/>
    </source>
</evidence>
<keyword evidence="2 7" id="KW-0378">Hydrolase</keyword>
<dbReference type="Gene3D" id="2.30.120.10">
    <property type="match status" value="1"/>
</dbReference>
<dbReference type="CDD" id="cd03747">
    <property type="entry name" value="Ntn_PGA_like"/>
    <property type="match status" value="1"/>
</dbReference>
<feature type="active site" description="Nucleophile" evidence="5">
    <location>
        <position position="259"/>
    </location>
</feature>
<dbReference type="KEGG" id="salh:HMF8227_01875"/>
<keyword evidence="8" id="KW-1185">Reference proteome</keyword>
<dbReference type="GO" id="GO:0046872">
    <property type="term" value="F:metal ion binding"/>
    <property type="evidence" value="ECO:0007669"/>
    <property type="project" value="UniProtKB-KW"/>
</dbReference>
<evidence type="ECO:0000256" key="2">
    <source>
        <dbReference type="ARBA" id="ARBA00022801"/>
    </source>
</evidence>
<keyword evidence="3" id="KW-0865">Zymogen</keyword>
<dbReference type="OrthoDB" id="9760084at2"/>
<comment type="subunit">
    <text evidence="4">Heterodimer of an alpha subunit and a beta subunit processed from the same precursor.</text>
</comment>
<organism evidence="7 8">
    <name type="scientific">Saliniradius amylolyticus</name>
    <dbReference type="NCBI Taxonomy" id="2183582"/>
    <lineage>
        <taxon>Bacteria</taxon>
        <taxon>Pseudomonadati</taxon>
        <taxon>Pseudomonadota</taxon>
        <taxon>Gammaproteobacteria</taxon>
        <taxon>Alteromonadales</taxon>
        <taxon>Alteromonadaceae</taxon>
        <taxon>Saliniradius</taxon>
    </lineage>
</organism>
<proteinExistence type="inferred from homology"/>
<dbReference type="Pfam" id="PF01804">
    <property type="entry name" value="Penicil_amidase"/>
    <property type="match status" value="1"/>
</dbReference>
<dbReference type="AlphaFoldDB" id="A0A2S2E3X6"/>
<evidence type="ECO:0000313" key="8">
    <source>
        <dbReference type="Proteomes" id="UP000245728"/>
    </source>
</evidence>
<keyword evidence="6" id="KW-0106">Calcium</keyword>
<dbReference type="RefSeq" id="WP_109339927.1">
    <property type="nucleotide sequence ID" value="NZ_CP029347.1"/>
</dbReference>
<dbReference type="PANTHER" id="PTHR34218:SF4">
    <property type="entry name" value="ACYL-HOMOSERINE LACTONE ACYLASE QUIP"/>
    <property type="match status" value="1"/>
</dbReference>
<evidence type="ECO:0000256" key="1">
    <source>
        <dbReference type="ARBA" id="ARBA00006586"/>
    </source>
</evidence>
<dbReference type="InterPro" id="IPR023343">
    <property type="entry name" value="Penicillin_amidase_dom1"/>
</dbReference>
<evidence type="ECO:0000256" key="5">
    <source>
        <dbReference type="PIRSR" id="PIRSR001227-1"/>
    </source>
</evidence>
<dbReference type="GO" id="GO:0008953">
    <property type="term" value="F:penicillin amidase activity"/>
    <property type="evidence" value="ECO:0007669"/>
    <property type="project" value="UniProtKB-EC"/>
</dbReference>
<dbReference type="SUPFAM" id="SSF56235">
    <property type="entry name" value="N-terminal nucleophile aminohydrolases (Ntn hydrolases)"/>
    <property type="match status" value="1"/>
</dbReference>
<dbReference type="InterPro" id="IPR029055">
    <property type="entry name" value="Ntn_hydrolases_N"/>
</dbReference>
<dbReference type="EC" id="3.5.1.11" evidence="7"/>
<dbReference type="InterPro" id="IPR043147">
    <property type="entry name" value="Penicillin_amidase_A-knob"/>
</dbReference>
<dbReference type="GO" id="GO:0017000">
    <property type="term" value="P:antibiotic biosynthetic process"/>
    <property type="evidence" value="ECO:0007669"/>
    <property type="project" value="InterPro"/>
</dbReference>
<comment type="cofactor">
    <cofactor evidence="6">
        <name>Ca(2+)</name>
        <dbReference type="ChEBI" id="CHEBI:29108"/>
    </cofactor>
    <text evidence="6">Binds 1 Ca(2+) ion per dimer.</text>
</comment>
<name>A0A2S2E3X6_9ALTE</name>
<dbReference type="InterPro" id="IPR002692">
    <property type="entry name" value="S45"/>
</dbReference>
<dbReference type="Gene3D" id="1.10.439.10">
    <property type="entry name" value="Penicillin Amidohydrolase, domain 1"/>
    <property type="match status" value="1"/>
</dbReference>
<dbReference type="InterPro" id="IPR043146">
    <property type="entry name" value="Penicillin_amidase_N_B-knob"/>
</dbReference>
<reference evidence="7 8" key="1">
    <citation type="submission" date="2018-05" db="EMBL/GenBank/DDBJ databases">
        <title>Salinimonas sp. HMF8227 Genome sequencing and assembly.</title>
        <authorList>
            <person name="Kang H."/>
            <person name="Kang J."/>
            <person name="Cha I."/>
            <person name="Kim H."/>
            <person name="Joh K."/>
        </authorList>
    </citation>
    <scope>NUCLEOTIDE SEQUENCE [LARGE SCALE GENOMIC DNA]</scope>
    <source>
        <strain evidence="7 8">HMF8227</strain>
    </source>
</reference>
<feature type="binding site" evidence="6">
    <location>
        <position position="338"/>
    </location>
    <ligand>
        <name>Ca(2+)</name>
        <dbReference type="ChEBI" id="CHEBI:29108"/>
    </ligand>
</feature>
<evidence type="ECO:0000313" key="7">
    <source>
        <dbReference type="EMBL" id="AWL12345.1"/>
    </source>
</evidence>
<keyword evidence="6" id="KW-0479">Metal-binding</keyword>
<dbReference type="InterPro" id="IPR014395">
    <property type="entry name" value="Pen/GL7ACA/AHL_acylase"/>
</dbReference>
<protein>
    <submittedName>
        <fullName evidence="7">Penicillin amidase</fullName>
        <ecNumber evidence="7">3.5.1.11</ecNumber>
    </submittedName>
</protein>
<dbReference type="PIRSF" id="PIRSF001227">
    <property type="entry name" value="Pen_acylase"/>
    <property type="match status" value="1"/>
</dbReference>